<organism evidence="1 4">
    <name type="scientific">Sulfolobus acidocaldarius</name>
    <dbReference type="NCBI Taxonomy" id="2285"/>
    <lineage>
        <taxon>Archaea</taxon>
        <taxon>Thermoproteota</taxon>
        <taxon>Thermoprotei</taxon>
        <taxon>Sulfolobales</taxon>
        <taxon>Sulfolobaceae</taxon>
        <taxon>Sulfolobus</taxon>
    </lineage>
</organism>
<evidence type="ECO:0000313" key="4">
    <source>
        <dbReference type="Proteomes" id="UP000065473"/>
    </source>
</evidence>
<evidence type="ECO:0000313" key="1">
    <source>
        <dbReference type="EMBL" id="ALU29449.1"/>
    </source>
</evidence>
<dbReference type="InterPro" id="IPR027417">
    <property type="entry name" value="P-loop_NTPase"/>
</dbReference>
<dbReference type="EMBL" id="CP013695">
    <property type="protein sequence ID" value="ALU32178.1"/>
    <property type="molecule type" value="Genomic_DNA"/>
</dbReference>
<dbReference type="RefSeq" id="WP_015385374.1">
    <property type="nucleotide sequence ID" value="NZ_BHWZ01000001.1"/>
</dbReference>
<reference evidence="3 4" key="1">
    <citation type="submission" date="2015-12" db="EMBL/GenBank/DDBJ databases">
        <title>A stable core within a dynamic pangenome in Sulfolobus acidocaldarius.</title>
        <authorList>
            <person name="Anderson R."/>
            <person name="Kouris A."/>
            <person name="Seward C."/>
            <person name="Campbell K."/>
            <person name="Whitaker R."/>
        </authorList>
    </citation>
    <scope>NUCLEOTIDE SEQUENCE [LARGE SCALE GENOMIC DNA]</scope>
    <source>
        <strain evidence="1 4">GG12-C01-09</strain>
        <strain evidence="2 3">NG05B_CO5_07</strain>
    </source>
</reference>
<gene>
    <name evidence="1" type="ORF">ATY89_05465</name>
    <name evidence="2" type="ORF">ATZ20_08485</name>
</gene>
<dbReference type="Proteomes" id="UP000065473">
    <property type="component" value="Chromosome"/>
</dbReference>
<accession>A0A0U3GL06</accession>
<sequence length="942" mass="108907">MKIITSLTGIKKRPIYIRVPPLFNKSNIARKFNLIELPDEFNDLKEFLALRETLKKAKKENEAKVHVIGNFYVVDLVKGNIKLGESSLVVRGYALTYPYYKAIAYLKSKGVNGNEMAKILDYSCFVLDNYFSYIPLLVREGLKLYTEGKLDESIRLTNRFKRIMYVGRESGKPLEVLKKHYKGNNLKRDWELLPESYKKIIFYLLDSSLGLLPGSSKYELGEIDNVAGEEIDNDQIISPLTFPEFVDLTNYGVRTVTQGKDLIILGPVRSGKSTLSTLIMKRLKEIGFGDVKLIDYHDLEGNFAFIKKIQDDINDGSNFRKIIVLTKDIYYTLKPRGQVIEILDHFLSSPNYNDLLKDYERNIFNYFYNVILDADPNKAIWYIPLVKLAEEYGTPIPYKLGLFTLTKNGRRVGEEDKDIIVEWFSNVNEDIKTYFDDDYVKESQHKVDLDKIIDGLSSYLLTKVKEDSETAIDLLRLYFTEVNENHVLVNSELNKLLLSAGKLYKPSKLAIRKIFNELVDVVSSTRNIDCMELKRDVDPIENIISILVLLRKSENRECISWAYEEILKLKDRTVISDLLSDVISSFNRVGRDKRLANLLSIIIYNLLKEFTPTSIEKILEDLLAVTPFSQIPLSLLYYKTDMIDKIDVKDPLLSTLIYSLLIDYNVRNKELNKVVTLYDKFRKNYTKPKNTQLDLKEFKEVVSYLFSHYQFDKIEDFMDYLKRRADAIIGYTLLLTHPNDESVKGTIELAEKLILPWGEIILKRIKSSTATDEDYMDLLKLYQLQILKSLANNEKYEARLALQGITELSSIVHKIRDDKAKSSIATAITLSKMIIDNKVKILTKVETISDLLVFYSTLFLMGNKNALPLIELLVYQIDKNDLIQYNLFTDLYSLLKGEEIDRNYYNSVMLTLISKYINNTNKVLVLLVTLIGMWHVLGYRGY</sequence>
<dbReference type="AlphaFoldDB" id="A0A0U3GL06"/>
<protein>
    <submittedName>
        <fullName evidence="1">Uncharacterized protein</fullName>
    </submittedName>
</protein>
<proteinExistence type="predicted"/>
<dbReference type="Proteomes" id="UP000060043">
    <property type="component" value="Chromosome"/>
</dbReference>
<dbReference type="OrthoDB" id="43798at2157"/>
<dbReference type="STRING" id="1435377.SUSAZ_00825"/>
<evidence type="ECO:0000313" key="3">
    <source>
        <dbReference type="Proteomes" id="UP000060043"/>
    </source>
</evidence>
<name>A0A0U3GL06_9CREN</name>
<dbReference type="GeneID" id="14550693"/>
<dbReference type="SUPFAM" id="SSF52540">
    <property type="entry name" value="P-loop containing nucleoside triphosphate hydrolases"/>
    <property type="match status" value="1"/>
</dbReference>
<evidence type="ECO:0000313" key="2">
    <source>
        <dbReference type="EMBL" id="ALU32178.1"/>
    </source>
</evidence>
<dbReference type="EMBL" id="CP013694">
    <property type="protein sequence ID" value="ALU29449.1"/>
    <property type="molecule type" value="Genomic_DNA"/>
</dbReference>